<evidence type="ECO:0000256" key="5">
    <source>
        <dbReference type="ARBA" id="ARBA00023136"/>
    </source>
</evidence>
<evidence type="ECO:0000256" key="1">
    <source>
        <dbReference type="ARBA" id="ARBA00004651"/>
    </source>
</evidence>
<feature type="transmembrane region" description="Helical" evidence="6">
    <location>
        <begin position="21"/>
        <end position="40"/>
    </location>
</feature>
<keyword evidence="8" id="KW-1185">Reference proteome</keyword>
<evidence type="ECO:0000256" key="6">
    <source>
        <dbReference type="SAM" id="Phobius"/>
    </source>
</evidence>
<evidence type="ECO:0000313" key="7">
    <source>
        <dbReference type="EMBL" id="CFX96085.1"/>
    </source>
</evidence>
<sequence length="356" mass="39578">MPWRCQGKQGWTMMFNNLIKLPQLIISVFLLVLIAVAWLLQMDMATLFNESLVKLVMNGVLVMSLIPMLNAGVGLNFGLPVGIIGGLLGMCLAVNFRMTGFYGFCMALLFSLAICAALGFIYGLILNRVKGREEIAGTFIGFSFIPFMNFFWTLVPFQNREMLYPIGGQGLRPKISLENYFNHILDNFCVIRLGDLEIPAGLLAFFALLGLFLYWYFHTKVGRAIIATGENEAFSKLSGINISRTRLTAVIISTVIAGVGICVYTQSYGFIQLYDEPLSMAFPAISAILIGGSTGKRAFVFEAVLGTYLLQSIYLLTVPVANQLLIPELTEILRSFITYGIILYALLVRETRRDCR</sequence>
<dbReference type="GO" id="GO:0005886">
    <property type="term" value="C:plasma membrane"/>
    <property type="evidence" value="ECO:0007669"/>
    <property type="project" value="UniProtKB-SubCell"/>
</dbReference>
<feature type="transmembrane region" description="Helical" evidence="6">
    <location>
        <begin position="77"/>
        <end position="95"/>
    </location>
</feature>
<keyword evidence="2" id="KW-1003">Cell membrane</keyword>
<accession>A0A0E4C9E8</accession>
<dbReference type="GO" id="GO:0022857">
    <property type="term" value="F:transmembrane transporter activity"/>
    <property type="evidence" value="ECO:0007669"/>
    <property type="project" value="InterPro"/>
</dbReference>
<dbReference type="STRING" id="690567.2299"/>
<feature type="transmembrane region" description="Helical" evidence="6">
    <location>
        <begin position="307"/>
        <end position="326"/>
    </location>
</feature>
<dbReference type="InterPro" id="IPR001851">
    <property type="entry name" value="ABC_transp_permease"/>
</dbReference>
<organism evidence="7 8">
    <name type="scientific">Syntrophomonas zehnderi OL-4</name>
    <dbReference type="NCBI Taxonomy" id="690567"/>
    <lineage>
        <taxon>Bacteria</taxon>
        <taxon>Bacillati</taxon>
        <taxon>Bacillota</taxon>
        <taxon>Clostridia</taxon>
        <taxon>Eubacteriales</taxon>
        <taxon>Syntrophomonadaceae</taxon>
        <taxon>Syntrophomonas</taxon>
    </lineage>
</organism>
<keyword evidence="3 6" id="KW-0812">Transmembrane</keyword>
<protein>
    <submittedName>
        <fullName evidence="7">ABC transporter, permease</fullName>
    </submittedName>
</protein>
<evidence type="ECO:0000256" key="4">
    <source>
        <dbReference type="ARBA" id="ARBA00022989"/>
    </source>
</evidence>
<feature type="transmembrane region" description="Helical" evidence="6">
    <location>
        <begin position="278"/>
        <end position="295"/>
    </location>
</feature>
<proteinExistence type="predicted"/>
<evidence type="ECO:0000256" key="2">
    <source>
        <dbReference type="ARBA" id="ARBA00022475"/>
    </source>
</evidence>
<dbReference type="EMBL" id="CGIH01000039">
    <property type="protein sequence ID" value="CFX96085.1"/>
    <property type="molecule type" value="Genomic_DNA"/>
</dbReference>
<keyword evidence="4 6" id="KW-1133">Transmembrane helix</keyword>
<comment type="subcellular location">
    <subcellularLocation>
        <location evidence="1">Cell membrane</location>
        <topology evidence="1">Multi-pass membrane protein</topology>
    </subcellularLocation>
</comment>
<dbReference type="AlphaFoldDB" id="A0A0E4C9E8"/>
<feature type="transmembrane region" description="Helical" evidence="6">
    <location>
        <begin position="332"/>
        <end position="348"/>
    </location>
</feature>
<dbReference type="Proteomes" id="UP000045545">
    <property type="component" value="Unassembled WGS sequence"/>
</dbReference>
<evidence type="ECO:0000313" key="8">
    <source>
        <dbReference type="Proteomes" id="UP000045545"/>
    </source>
</evidence>
<feature type="transmembrane region" description="Helical" evidence="6">
    <location>
        <begin position="52"/>
        <end position="70"/>
    </location>
</feature>
<feature type="transmembrane region" description="Helical" evidence="6">
    <location>
        <begin position="247"/>
        <end position="266"/>
    </location>
</feature>
<feature type="transmembrane region" description="Helical" evidence="6">
    <location>
        <begin position="101"/>
        <end position="123"/>
    </location>
</feature>
<feature type="transmembrane region" description="Helical" evidence="6">
    <location>
        <begin position="198"/>
        <end position="217"/>
    </location>
</feature>
<name>A0A0E4C9E8_9FIRM</name>
<feature type="transmembrane region" description="Helical" evidence="6">
    <location>
        <begin position="135"/>
        <end position="155"/>
    </location>
</feature>
<dbReference type="Pfam" id="PF02653">
    <property type="entry name" value="BPD_transp_2"/>
    <property type="match status" value="1"/>
</dbReference>
<gene>
    <name evidence="7" type="ORF">2299</name>
</gene>
<dbReference type="PANTHER" id="PTHR32196:SF15">
    <property type="entry name" value="SUGAR ABC TRANSPORTER PERMEASE PROTEIN"/>
    <property type="match status" value="1"/>
</dbReference>
<reference evidence="7 8" key="1">
    <citation type="submission" date="2015-03" db="EMBL/GenBank/DDBJ databases">
        <authorList>
            <person name="Murphy D."/>
        </authorList>
    </citation>
    <scope>NUCLEOTIDE SEQUENCE [LARGE SCALE GENOMIC DNA]</scope>
    <source>
        <strain evidence="7 8">OL-4</strain>
    </source>
</reference>
<keyword evidence="5 6" id="KW-0472">Membrane</keyword>
<evidence type="ECO:0000256" key="3">
    <source>
        <dbReference type="ARBA" id="ARBA00022692"/>
    </source>
</evidence>
<dbReference type="PANTHER" id="PTHR32196">
    <property type="entry name" value="ABC TRANSPORTER PERMEASE PROTEIN YPHD-RELATED-RELATED"/>
    <property type="match status" value="1"/>
</dbReference>